<evidence type="ECO:0000259" key="4">
    <source>
        <dbReference type="Pfam" id="PF02223"/>
    </source>
</evidence>
<dbReference type="AlphaFoldDB" id="A0ABD1EKW0"/>
<comment type="similarity">
    <text evidence="1">Belongs to the thymidylate kinase family.</text>
</comment>
<dbReference type="PANTHER" id="PTHR10344">
    <property type="entry name" value="THYMIDYLATE KINASE"/>
    <property type="match status" value="1"/>
</dbReference>
<evidence type="ECO:0000313" key="6">
    <source>
        <dbReference type="Proteomes" id="UP001566132"/>
    </source>
</evidence>
<dbReference type="Pfam" id="PF02223">
    <property type="entry name" value="Thymidylate_kin"/>
    <property type="match status" value="1"/>
</dbReference>
<dbReference type="GO" id="GO:0005524">
    <property type="term" value="F:ATP binding"/>
    <property type="evidence" value="ECO:0007669"/>
    <property type="project" value="UniProtKB-KW"/>
</dbReference>
<keyword evidence="2" id="KW-0547">Nucleotide-binding</keyword>
<reference evidence="5 6" key="1">
    <citation type="submission" date="2024-05" db="EMBL/GenBank/DDBJ databases">
        <title>Genetic variation in Jamaican populations of the coffee berry borer (Hypothenemus hampei).</title>
        <authorList>
            <person name="Errbii M."/>
            <person name="Myrie A."/>
        </authorList>
    </citation>
    <scope>NUCLEOTIDE SEQUENCE [LARGE SCALE GENOMIC DNA]</scope>
    <source>
        <strain evidence="5">JA-Hopewell-2020-01-JO</strain>
        <tissue evidence="5">Whole body</tissue>
    </source>
</reference>
<keyword evidence="3" id="KW-0067">ATP-binding</keyword>
<dbReference type="Gene3D" id="3.40.50.300">
    <property type="entry name" value="P-loop containing nucleotide triphosphate hydrolases"/>
    <property type="match status" value="1"/>
</dbReference>
<dbReference type="InterPro" id="IPR027417">
    <property type="entry name" value="P-loop_NTPase"/>
</dbReference>
<keyword evidence="6" id="KW-1185">Reference proteome</keyword>
<protein>
    <recommendedName>
        <fullName evidence="4">Thymidylate kinase-like domain-containing protein</fullName>
    </recommendedName>
</protein>
<evidence type="ECO:0000313" key="5">
    <source>
        <dbReference type="EMBL" id="KAL1496986.1"/>
    </source>
</evidence>
<dbReference type="EMBL" id="JBDJPC010000006">
    <property type="protein sequence ID" value="KAL1496986.1"/>
    <property type="molecule type" value="Genomic_DNA"/>
</dbReference>
<gene>
    <name evidence="5" type="ORF">ABEB36_008023</name>
</gene>
<dbReference type="Proteomes" id="UP001566132">
    <property type="component" value="Unassembled WGS sequence"/>
</dbReference>
<evidence type="ECO:0000256" key="1">
    <source>
        <dbReference type="ARBA" id="ARBA00009776"/>
    </source>
</evidence>
<evidence type="ECO:0000256" key="2">
    <source>
        <dbReference type="ARBA" id="ARBA00022741"/>
    </source>
</evidence>
<proteinExistence type="inferred from homology"/>
<dbReference type="PANTHER" id="PTHR10344:SF4">
    <property type="entry name" value="UMP-CMP KINASE 2, MITOCHONDRIAL"/>
    <property type="match status" value="1"/>
</dbReference>
<evidence type="ECO:0000256" key="3">
    <source>
        <dbReference type="ARBA" id="ARBA00022840"/>
    </source>
</evidence>
<comment type="caution">
    <text evidence="5">The sequence shown here is derived from an EMBL/GenBank/DDBJ whole genome shotgun (WGS) entry which is preliminary data.</text>
</comment>
<accession>A0ABD1EKW0</accession>
<sequence length="283" mass="32626">MTNSLCSIRSISCFYRNCLSFSHTGVFKKSTPTMSDVYTEFNLFRNLEEILQELKKHKNLEPVQQLLQVYDSAKTKAEQNKEVLNHPLIILEGLDGSGKTSMTRRLGDKLQLTKWKTPPESIRFIRNYFDNNLTLQNAYYSLGNYIAALELSCILPKNPVIMDRYWHSTTAYALAQKVVNNPQNLTLPDFGDAIYKWPGDLLKPTIVIFLNVSEKKRLERHSRRSAELITEQEKLLKNNTKFREDVLQAYKNMREPSVTLINGDGSIEETLSLLLETVNPLFK</sequence>
<name>A0ABD1EKW0_HYPHA</name>
<feature type="domain" description="Thymidylate kinase-like" evidence="4">
    <location>
        <begin position="91"/>
        <end position="270"/>
    </location>
</feature>
<dbReference type="InterPro" id="IPR039430">
    <property type="entry name" value="Thymidylate_kin-like_dom"/>
</dbReference>
<dbReference type="SUPFAM" id="SSF52540">
    <property type="entry name" value="P-loop containing nucleoside triphosphate hydrolases"/>
    <property type="match status" value="1"/>
</dbReference>
<organism evidence="5 6">
    <name type="scientific">Hypothenemus hampei</name>
    <name type="common">Coffee berry borer</name>
    <dbReference type="NCBI Taxonomy" id="57062"/>
    <lineage>
        <taxon>Eukaryota</taxon>
        <taxon>Metazoa</taxon>
        <taxon>Ecdysozoa</taxon>
        <taxon>Arthropoda</taxon>
        <taxon>Hexapoda</taxon>
        <taxon>Insecta</taxon>
        <taxon>Pterygota</taxon>
        <taxon>Neoptera</taxon>
        <taxon>Endopterygota</taxon>
        <taxon>Coleoptera</taxon>
        <taxon>Polyphaga</taxon>
        <taxon>Cucujiformia</taxon>
        <taxon>Curculionidae</taxon>
        <taxon>Scolytinae</taxon>
        <taxon>Hypothenemus</taxon>
    </lineage>
</organism>